<comment type="subcellular location">
    <subcellularLocation>
        <location evidence="1">Nucleus</location>
    </subcellularLocation>
</comment>
<dbReference type="GO" id="GO:0005634">
    <property type="term" value="C:nucleus"/>
    <property type="evidence" value="ECO:0007669"/>
    <property type="project" value="UniProtKB-SubCell"/>
</dbReference>
<gene>
    <name evidence="11" type="ORF">F511_45594</name>
</gene>
<sequence length="197" mass="21682">MDNPSAKTTVAATALSPQRSDISEDTENKCKKRSRNSGSKHPQYRGVRMRSWGKWVTEIRQPRKNSRIWLGTYATAEMAAIAHDVAALSIKGTSAILNFPQLKDSLPRPASASPRDVQEAAAKAAAMEELSSFCTSSTEQGSDEQTDEIVELPSLVDGGVCYEFPVADTAEGWLHPPWWASDQEFSEYLIDHVALQL</sequence>
<dbReference type="InterPro" id="IPR036955">
    <property type="entry name" value="AP2/ERF_dom_sf"/>
</dbReference>
<evidence type="ECO:0000256" key="5">
    <source>
        <dbReference type="ARBA" id="ARBA00023159"/>
    </source>
</evidence>
<comment type="similarity">
    <text evidence="8">Belongs to the AP2/ERF transcription factor family. ERF subfamily.</text>
</comment>
<dbReference type="PANTHER" id="PTHR31985">
    <property type="entry name" value="ETHYLENE-RESPONSIVE TRANSCRIPTION FACTOR ERF042-RELATED"/>
    <property type="match status" value="1"/>
</dbReference>
<keyword evidence="12" id="KW-1185">Reference proteome</keyword>
<dbReference type="InterPro" id="IPR016177">
    <property type="entry name" value="DNA-bd_dom_sf"/>
</dbReference>
<dbReference type="Pfam" id="PF00847">
    <property type="entry name" value="AP2"/>
    <property type="match status" value="1"/>
</dbReference>
<dbReference type="OrthoDB" id="1932364at2759"/>
<name>A0A2Z6ZVL7_9LAMI</name>
<dbReference type="InterPro" id="IPR001471">
    <property type="entry name" value="AP2/ERF_dom"/>
</dbReference>
<keyword evidence="6" id="KW-0804">Transcription</keyword>
<dbReference type="SUPFAM" id="SSF54171">
    <property type="entry name" value="DNA-binding domain"/>
    <property type="match status" value="1"/>
</dbReference>
<feature type="region of interest" description="Disordered" evidence="9">
    <location>
        <begin position="1"/>
        <end position="45"/>
    </location>
</feature>
<evidence type="ECO:0000256" key="8">
    <source>
        <dbReference type="ARBA" id="ARBA00024343"/>
    </source>
</evidence>
<dbReference type="FunFam" id="3.30.730.10:FF:000001">
    <property type="entry name" value="Ethylene-responsive transcription factor 2"/>
    <property type="match status" value="1"/>
</dbReference>
<evidence type="ECO:0000256" key="3">
    <source>
        <dbReference type="ARBA" id="ARBA00023015"/>
    </source>
</evidence>
<evidence type="ECO:0000313" key="11">
    <source>
        <dbReference type="EMBL" id="KZV06925.1"/>
    </source>
</evidence>
<keyword evidence="3" id="KW-0805">Transcription regulation</keyword>
<feature type="compositionally biased region" description="Polar residues" evidence="9">
    <location>
        <begin position="1"/>
        <end position="20"/>
    </location>
</feature>
<evidence type="ECO:0000256" key="2">
    <source>
        <dbReference type="ARBA" id="ARBA00022821"/>
    </source>
</evidence>
<keyword evidence="2" id="KW-0611">Plant defense</keyword>
<dbReference type="AlphaFoldDB" id="A0A2Z6ZVL7"/>
<evidence type="ECO:0000259" key="10">
    <source>
        <dbReference type="PROSITE" id="PS51032"/>
    </source>
</evidence>
<evidence type="ECO:0000256" key="9">
    <source>
        <dbReference type="SAM" id="MobiDB-lite"/>
    </source>
</evidence>
<keyword evidence="4" id="KW-0238">DNA-binding</keyword>
<reference evidence="11 12" key="1">
    <citation type="journal article" date="2015" name="Proc. Natl. Acad. Sci. U.S.A.">
        <title>The resurrection genome of Boea hygrometrica: A blueprint for survival of dehydration.</title>
        <authorList>
            <person name="Xiao L."/>
            <person name="Yang G."/>
            <person name="Zhang L."/>
            <person name="Yang X."/>
            <person name="Zhao S."/>
            <person name="Ji Z."/>
            <person name="Zhou Q."/>
            <person name="Hu M."/>
            <person name="Wang Y."/>
            <person name="Chen M."/>
            <person name="Xu Y."/>
            <person name="Jin H."/>
            <person name="Xiao X."/>
            <person name="Hu G."/>
            <person name="Bao F."/>
            <person name="Hu Y."/>
            <person name="Wan P."/>
            <person name="Li L."/>
            <person name="Deng X."/>
            <person name="Kuang T."/>
            <person name="Xiang C."/>
            <person name="Zhu J.K."/>
            <person name="Oliver M.J."/>
            <person name="He Y."/>
        </authorList>
    </citation>
    <scope>NUCLEOTIDE SEQUENCE [LARGE SCALE GENOMIC DNA]</scope>
    <source>
        <strain evidence="12">cv. XS01</strain>
    </source>
</reference>
<evidence type="ECO:0000256" key="4">
    <source>
        <dbReference type="ARBA" id="ARBA00023125"/>
    </source>
</evidence>
<dbReference type="GO" id="GO:0003700">
    <property type="term" value="F:DNA-binding transcription factor activity"/>
    <property type="evidence" value="ECO:0007669"/>
    <property type="project" value="InterPro"/>
</dbReference>
<evidence type="ECO:0000256" key="6">
    <source>
        <dbReference type="ARBA" id="ARBA00023163"/>
    </source>
</evidence>
<dbReference type="SMART" id="SM00380">
    <property type="entry name" value="AP2"/>
    <property type="match status" value="1"/>
</dbReference>
<organism evidence="11 12">
    <name type="scientific">Dorcoceras hygrometricum</name>
    <dbReference type="NCBI Taxonomy" id="472368"/>
    <lineage>
        <taxon>Eukaryota</taxon>
        <taxon>Viridiplantae</taxon>
        <taxon>Streptophyta</taxon>
        <taxon>Embryophyta</taxon>
        <taxon>Tracheophyta</taxon>
        <taxon>Spermatophyta</taxon>
        <taxon>Magnoliopsida</taxon>
        <taxon>eudicotyledons</taxon>
        <taxon>Gunneridae</taxon>
        <taxon>Pentapetalae</taxon>
        <taxon>asterids</taxon>
        <taxon>lamiids</taxon>
        <taxon>Lamiales</taxon>
        <taxon>Gesneriaceae</taxon>
        <taxon>Didymocarpoideae</taxon>
        <taxon>Trichosporeae</taxon>
        <taxon>Loxocarpinae</taxon>
        <taxon>Dorcoceras</taxon>
    </lineage>
</organism>
<dbReference type="PANTHER" id="PTHR31985:SF183">
    <property type="entry name" value="DEHYDRATION-RESPONSIVE ELEMENT-BINDING PROTEIN 3-LIKE"/>
    <property type="match status" value="1"/>
</dbReference>
<evidence type="ECO:0000256" key="7">
    <source>
        <dbReference type="ARBA" id="ARBA00023242"/>
    </source>
</evidence>
<dbReference type="PRINTS" id="PR00367">
    <property type="entry name" value="ETHRSPELEMNT"/>
</dbReference>
<dbReference type="Proteomes" id="UP000250235">
    <property type="component" value="Unassembled WGS sequence"/>
</dbReference>
<keyword evidence="5" id="KW-0010">Activator</keyword>
<dbReference type="GO" id="GO:0003677">
    <property type="term" value="F:DNA binding"/>
    <property type="evidence" value="ECO:0007669"/>
    <property type="project" value="UniProtKB-KW"/>
</dbReference>
<accession>A0A2Z6ZVL7</accession>
<dbReference type="CDD" id="cd00018">
    <property type="entry name" value="AP2"/>
    <property type="match status" value="1"/>
</dbReference>
<dbReference type="PROSITE" id="PS51032">
    <property type="entry name" value="AP2_ERF"/>
    <property type="match status" value="1"/>
</dbReference>
<feature type="domain" description="AP2/ERF" evidence="10">
    <location>
        <begin position="43"/>
        <end position="100"/>
    </location>
</feature>
<evidence type="ECO:0000313" key="12">
    <source>
        <dbReference type="Proteomes" id="UP000250235"/>
    </source>
</evidence>
<dbReference type="GO" id="GO:0006952">
    <property type="term" value="P:defense response"/>
    <property type="evidence" value="ECO:0007669"/>
    <property type="project" value="UniProtKB-KW"/>
</dbReference>
<dbReference type="InterPro" id="IPR051032">
    <property type="entry name" value="AP2/ERF_TF_ERF_subfamily"/>
</dbReference>
<protein>
    <submittedName>
        <fullName evidence="11">Dehydration-responsive element-binding protein 3-like</fullName>
    </submittedName>
</protein>
<evidence type="ECO:0000256" key="1">
    <source>
        <dbReference type="ARBA" id="ARBA00004123"/>
    </source>
</evidence>
<dbReference type="Gene3D" id="3.30.730.10">
    <property type="entry name" value="AP2/ERF domain"/>
    <property type="match status" value="1"/>
</dbReference>
<keyword evidence="7" id="KW-0539">Nucleus</keyword>
<dbReference type="EMBL" id="KV051993">
    <property type="protein sequence ID" value="KZV06925.1"/>
    <property type="molecule type" value="Genomic_DNA"/>
</dbReference>
<proteinExistence type="inferred from homology"/>